<organism evidence="1 2">
    <name type="scientific">Kluyvera intermedia</name>
    <name type="common">Enterobacter intermedius</name>
    <dbReference type="NCBI Taxonomy" id="61648"/>
    <lineage>
        <taxon>Bacteria</taxon>
        <taxon>Pseudomonadati</taxon>
        <taxon>Pseudomonadota</taxon>
        <taxon>Gammaproteobacteria</taxon>
        <taxon>Enterobacterales</taxon>
        <taxon>Enterobacteriaceae</taxon>
        <taxon>Kluyvera</taxon>
    </lineage>
</organism>
<sequence length="124" mass="13210">MKKVMFLIALCVLAGCKPGADKAISIGQKEVSAVMKDPDSAKFRNVKFIQKDEADDGTVNGYVCGEINSKNSYGAYAGFSPFMVNLAMKSKGIFSTGVTYTVNAKEIYGGDSLPGADYKEICGL</sequence>
<evidence type="ECO:0000313" key="2">
    <source>
        <dbReference type="Proteomes" id="UP001177527"/>
    </source>
</evidence>
<accession>A0AA95JT59</accession>
<gene>
    <name evidence="1" type="ORF">QBD33_12945</name>
</gene>
<evidence type="ECO:0000313" key="1">
    <source>
        <dbReference type="EMBL" id="WGL54589.1"/>
    </source>
</evidence>
<dbReference type="Proteomes" id="UP001177527">
    <property type="component" value="Chromosome"/>
</dbReference>
<dbReference type="EMBL" id="CP123488">
    <property type="protein sequence ID" value="WGL54589.1"/>
    <property type="molecule type" value="Genomic_DNA"/>
</dbReference>
<dbReference type="AlphaFoldDB" id="A0AA95JT59"/>
<dbReference type="RefSeq" id="WP_280555636.1">
    <property type="nucleotide sequence ID" value="NZ_CP123488.1"/>
</dbReference>
<reference evidence="1" key="1">
    <citation type="submission" date="2023-04" db="EMBL/GenBank/DDBJ databases">
        <title>APH(3)-Id, a novel chromosomal aminoglycoside phosphotransferase, identified from an environmental isolate of Kluyvera intermedia DW18.</title>
        <authorList>
            <person name="Sha Y."/>
        </authorList>
    </citation>
    <scope>NUCLEOTIDE SEQUENCE</scope>
    <source>
        <strain evidence="1">DW18</strain>
    </source>
</reference>
<dbReference type="PROSITE" id="PS51257">
    <property type="entry name" value="PROKAR_LIPOPROTEIN"/>
    <property type="match status" value="1"/>
</dbReference>
<evidence type="ECO:0008006" key="3">
    <source>
        <dbReference type="Google" id="ProtNLM"/>
    </source>
</evidence>
<proteinExistence type="predicted"/>
<protein>
    <recommendedName>
        <fullName evidence="3">Lipoprotein</fullName>
    </recommendedName>
</protein>
<name>A0AA95JT59_KLUIN</name>